<name>T1JB60_STRMM</name>
<reference evidence="2" key="1">
    <citation type="submission" date="2011-05" db="EMBL/GenBank/DDBJ databases">
        <authorList>
            <person name="Richards S.R."/>
            <person name="Qu J."/>
            <person name="Jiang H."/>
            <person name="Jhangiani S.N."/>
            <person name="Agravi P."/>
            <person name="Goodspeed R."/>
            <person name="Gross S."/>
            <person name="Mandapat C."/>
            <person name="Jackson L."/>
            <person name="Mathew T."/>
            <person name="Pu L."/>
            <person name="Thornton R."/>
            <person name="Saada N."/>
            <person name="Wilczek-Boney K.B."/>
            <person name="Lee S."/>
            <person name="Kovar C."/>
            <person name="Wu Y."/>
            <person name="Scherer S.E."/>
            <person name="Worley K.C."/>
            <person name="Muzny D.M."/>
            <person name="Gibbs R."/>
        </authorList>
    </citation>
    <scope>NUCLEOTIDE SEQUENCE</scope>
    <source>
        <strain evidence="2">Brora</strain>
    </source>
</reference>
<dbReference type="EnsemblMetazoa" id="SMAR010993-RA">
    <property type="protein sequence ID" value="SMAR010993-PA"/>
    <property type="gene ID" value="SMAR010993"/>
</dbReference>
<accession>T1JB60</accession>
<dbReference type="EMBL" id="JH432008">
    <property type="status" value="NOT_ANNOTATED_CDS"/>
    <property type="molecule type" value="Genomic_DNA"/>
</dbReference>
<organism evidence="1 2">
    <name type="scientific">Strigamia maritima</name>
    <name type="common">European centipede</name>
    <name type="synonym">Geophilus maritimus</name>
    <dbReference type="NCBI Taxonomy" id="126957"/>
    <lineage>
        <taxon>Eukaryota</taxon>
        <taxon>Metazoa</taxon>
        <taxon>Ecdysozoa</taxon>
        <taxon>Arthropoda</taxon>
        <taxon>Myriapoda</taxon>
        <taxon>Chilopoda</taxon>
        <taxon>Pleurostigmophora</taxon>
        <taxon>Geophilomorpha</taxon>
        <taxon>Linotaeniidae</taxon>
        <taxon>Strigamia</taxon>
    </lineage>
</organism>
<dbReference type="HOGENOM" id="CLU_3399840_0_0_1"/>
<evidence type="ECO:0000313" key="1">
    <source>
        <dbReference type="EnsemblMetazoa" id="SMAR010993-PA"/>
    </source>
</evidence>
<dbReference type="Proteomes" id="UP000014500">
    <property type="component" value="Unassembled WGS sequence"/>
</dbReference>
<evidence type="ECO:0000313" key="2">
    <source>
        <dbReference type="Proteomes" id="UP000014500"/>
    </source>
</evidence>
<keyword evidence="2" id="KW-1185">Reference proteome</keyword>
<proteinExistence type="predicted"/>
<dbReference type="AlphaFoldDB" id="T1JB60"/>
<sequence length="31" mass="3795">MEEIVFDFYDYFVAAGEDHPFFQNSIVRFNF</sequence>
<protein>
    <submittedName>
        <fullName evidence="1">Uncharacterized protein</fullName>
    </submittedName>
</protein>
<reference evidence="1" key="2">
    <citation type="submission" date="2015-02" db="UniProtKB">
        <authorList>
            <consortium name="EnsemblMetazoa"/>
        </authorList>
    </citation>
    <scope>IDENTIFICATION</scope>
</reference>